<proteinExistence type="inferred from homology"/>
<evidence type="ECO:0000256" key="1">
    <source>
        <dbReference type="ARBA" id="ARBA00010702"/>
    </source>
</evidence>
<dbReference type="InterPro" id="IPR050792">
    <property type="entry name" value="ADP-ribosylglycohydrolase"/>
</dbReference>
<accession>A0AAD1SMP3</accession>
<dbReference type="Proteomes" id="UP001295444">
    <property type="component" value="Chromosome 07"/>
</dbReference>
<keyword evidence="10" id="KW-1185">Reference proteome</keyword>
<dbReference type="AlphaFoldDB" id="A0AAD1SMP3"/>
<gene>
    <name evidence="9" type="ORF">PECUL_23A006965</name>
</gene>
<evidence type="ECO:0000256" key="2">
    <source>
        <dbReference type="ARBA" id="ARBA00022801"/>
    </source>
</evidence>
<evidence type="ECO:0000313" key="9">
    <source>
        <dbReference type="EMBL" id="CAH2306090.1"/>
    </source>
</evidence>
<evidence type="ECO:0000256" key="8">
    <source>
        <dbReference type="PIRSR" id="PIRSR605502-1"/>
    </source>
</evidence>
<evidence type="ECO:0000256" key="7">
    <source>
        <dbReference type="ARBA" id="ARBA00049810"/>
    </source>
</evidence>
<dbReference type="GO" id="GO:0046872">
    <property type="term" value="F:metal ion binding"/>
    <property type="evidence" value="ECO:0007669"/>
    <property type="project" value="UniProtKB-KW"/>
</dbReference>
<comment type="similarity">
    <text evidence="1">Belongs to the ADP-ribosylglycohydrolase family.</text>
</comment>
<keyword evidence="8" id="KW-0479">Metal-binding</keyword>
<keyword evidence="2 9" id="KW-0378">Hydrolase</keyword>
<evidence type="ECO:0000256" key="3">
    <source>
        <dbReference type="ARBA" id="ARBA00049582"/>
    </source>
</evidence>
<name>A0AAD1SMP3_PELCU</name>
<dbReference type="Gene3D" id="1.10.4080.10">
    <property type="entry name" value="ADP-ribosylation/Crystallin J1"/>
    <property type="match status" value="1"/>
</dbReference>
<dbReference type="InterPro" id="IPR005502">
    <property type="entry name" value="Ribosyl_crysJ1"/>
</dbReference>
<dbReference type="PANTHER" id="PTHR16222">
    <property type="entry name" value="ADP-RIBOSYLGLYCOHYDROLASE"/>
    <property type="match status" value="1"/>
</dbReference>
<comment type="cofactor">
    <cofactor evidence="8">
        <name>Mg(2+)</name>
        <dbReference type="ChEBI" id="CHEBI:18420"/>
    </cofactor>
    <text evidence="8">Binds 2 magnesium ions per subunit.</text>
</comment>
<feature type="binding site" evidence="8">
    <location>
        <position position="159"/>
    </location>
    <ligand>
        <name>Mg(2+)</name>
        <dbReference type="ChEBI" id="CHEBI:18420"/>
        <label>1</label>
    </ligand>
</feature>
<comment type="function">
    <text evidence="3">Specifically acts as an arginine mono-ADP-ribosylhydrolase by mediating the removal of mono-ADP-ribose attached to arginine residues on proteins.</text>
</comment>
<evidence type="ECO:0000256" key="5">
    <source>
        <dbReference type="ARBA" id="ARBA00049773"/>
    </source>
</evidence>
<dbReference type="EC" id="3.2.2.19" evidence="4"/>
<dbReference type="EMBL" id="OW240918">
    <property type="protein sequence ID" value="CAH2306090.1"/>
    <property type="molecule type" value="Genomic_DNA"/>
</dbReference>
<feature type="binding site" evidence="8">
    <location>
        <position position="156"/>
    </location>
    <ligand>
        <name>Mg(2+)</name>
        <dbReference type="ChEBI" id="CHEBI:18420"/>
        <label>1</label>
    </ligand>
</feature>
<sequence>MQAMCIGLRFPRPDQLPDLIRVSIDSGKMTHHHPTGYFGSLAAALFTSNAINQKPPHEWGRGLLDLLPKAKAFVVESDHDVEANLESWGILDGKSPPTFPEKYDLKERDQFYKDISYSGRGGASGHNAPIIAYDAILGAGKNWTELTHRAFFHGGDSDSTAAIAGAWWGAMYGFKGVSPVNYKMLEYRERLERLGRDLYQLV</sequence>
<evidence type="ECO:0000313" key="10">
    <source>
        <dbReference type="Proteomes" id="UP001295444"/>
    </source>
</evidence>
<dbReference type="SUPFAM" id="SSF101478">
    <property type="entry name" value="ADP-ribosylglycohydrolase"/>
    <property type="match status" value="1"/>
</dbReference>
<dbReference type="GO" id="GO:0003875">
    <property type="term" value="F:ADP-ribosylarginine hydrolase activity"/>
    <property type="evidence" value="ECO:0007669"/>
    <property type="project" value="UniProtKB-EC"/>
</dbReference>
<dbReference type="PANTHER" id="PTHR16222:SF26">
    <property type="entry name" value="ADP-RIBOSYLHYDROLASE ARH1"/>
    <property type="match status" value="1"/>
</dbReference>
<evidence type="ECO:0000256" key="4">
    <source>
        <dbReference type="ARBA" id="ARBA00049725"/>
    </source>
</evidence>
<dbReference type="Pfam" id="PF03747">
    <property type="entry name" value="ADP_ribosyl_GH"/>
    <property type="match status" value="1"/>
</dbReference>
<organism evidence="9 10">
    <name type="scientific">Pelobates cultripes</name>
    <name type="common">Western spadefoot toad</name>
    <dbReference type="NCBI Taxonomy" id="61616"/>
    <lineage>
        <taxon>Eukaryota</taxon>
        <taxon>Metazoa</taxon>
        <taxon>Chordata</taxon>
        <taxon>Craniata</taxon>
        <taxon>Vertebrata</taxon>
        <taxon>Euteleostomi</taxon>
        <taxon>Amphibia</taxon>
        <taxon>Batrachia</taxon>
        <taxon>Anura</taxon>
        <taxon>Pelobatoidea</taxon>
        <taxon>Pelobatidae</taxon>
        <taxon>Pelobates</taxon>
    </lineage>
</organism>
<keyword evidence="8" id="KW-0460">Magnesium</keyword>
<evidence type="ECO:0000256" key="6">
    <source>
        <dbReference type="ARBA" id="ARBA00049798"/>
    </source>
</evidence>
<protein>
    <recommendedName>
        <fullName evidence="5">ADP-ribosylhydrolase ARH1</fullName>
        <ecNumber evidence="4">3.2.2.19</ecNumber>
    </recommendedName>
    <alternativeName>
        <fullName evidence="6">ADP-ribose-L-arginine cleaving enzyme</fullName>
    </alternativeName>
    <alternativeName>
        <fullName evidence="7">[Protein ADP-ribosylarginine] hydrolase</fullName>
    </alternativeName>
</protein>
<reference evidence="9" key="1">
    <citation type="submission" date="2022-03" db="EMBL/GenBank/DDBJ databases">
        <authorList>
            <person name="Alioto T."/>
            <person name="Alioto T."/>
            <person name="Gomez Garrido J."/>
        </authorList>
    </citation>
    <scope>NUCLEOTIDE SEQUENCE</scope>
</reference>
<dbReference type="InterPro" id="IPR036705">
    <property type="entry name" value="Ribosyl_crysJ1_sf"/>
</dbReference>
<feature type="binding site" evidence="8">
    <location>
        <position position="158"/>
    </location>
    <ligand>
        <name>Mg(2+)</name>
        <dbReference type="ChEBI" id="CHEBI:18420"/>
        <label>1</label>
    </ligand>
</feature>